<feature type="compositionally biased region" description="Acidic residues" evidence="3">
    <location>
        <begin position="614"/>
        <end position="632"/>
    </location>
</feature>
<dbReference type="Pfam" id="PF10363">
    <property type="entry name" value="RTP1_C1"/>
    <property type="match status" value="1"/>
</dbReference>
<dbReference type="KEGG" id="cput:CONPUDRAFT_110885"/>
<feature type="compositionally biased region" description="Basic and acidic residues" evidence="3">
    <location>
        <begin position="942"/>
        <end position="953"/>
    </location>
</feature>
<dbReference type="Proteomes" id="UP000053558">
    <property type="component" value="Unassembled WGS sequence"/>
</dbReference>
<gene>
    <name evidence="5" type="ORF">CONPUDRAFT_110885</name>
</gene>
<dbReference type="PROSITE" id="PS50077">
    <property type="entry name" value="HEAT_REPEAT"/>
    <property type="match status" value="1"/>
</dbReference>
<dbReference type="Gene3D" id="1.25.10.10">
    <property type="entry name" value="Leucine-rich Repeat Variant"/>
    <property type="match status" value="1"/>
</dbReference>
<comment type="caution">
    <text evidence="5">The sequence shown here is derived from an EMBL/GenBank/DDBJ whole genome shotgun (WGS) entry which is preliminary data.</text>
</comment>
<dbReference type="InterPro" id="IPR011989">
    <property type="entry name" value="ARM-like"/>
</dbReference>
<name>A0A5M3MBZ0_CONPW</name>
<dbReference type="PANTHER" id="PTHR20959:SF1">
    <property type="entry name" value="TRANSPORT AND GOLGI ORGANIZATION PROTEIN 6 HOMOLOG"/>
    <property type="match status" value="1"/>
</dbReference>
<proteinExistence type="inferred from homology"/>
<feature type="domain" description="RNA polymerase II assembly factor Rtp1 C-terminal" evidence="4">
    <location>
        <begin position="729"/>
        <end position="863"/>
    </location>
</feature>
<comment type="similarity">
    <text evidence="1">Belongs to the Tango6 family.</text>
</comment>
<reference evidence="6" key="1">
    <citation type="journal article" date="2012" name="Science">
        <title>The Paleozoic origin of enzymatic lignin decomposition reconstructed from 31 fungal genomes.</title>
        <authorList>
            <person name="Floudas D."/>
            <person name="Binder M."/>
            <person name="Riley R."/>
            <person name="Barry K."/>
            <person name="Blanchette R.A."/>
            <person name="Henrissat B."/>
            <person name="Martinez A.T."/>
            <person name="Otillar R."/>
            <person name="Spatafora J.W."/>
            <person name="Yadav J.S."/>
            <person name="Aerts A."/>
            <person name="Benoit I."/>
            <person name="Boyd A."/>
            <person name="Carlson A."/>
            <person name="Copeland A."/>
            <person name="Coutinho P.M."/>
            <person name="de Vries R.P."/>
            <person name="Ferreira P."/>
            <person name="Findley K."/>
            <person name="Foster B."/>
            <person name="Gaskell J."/>
            <person name="Glotzer D."/>
            <person name="Gorecki P."/>
            <person name="Heitman J."/>
            <person name="Hesse C."/>
            <person name="Hori C."/>
            <person name="Igarashi K."/>
            <person name="Jurgens J.A."/>
            <person name="Kallen N."/>
            <person name="Kersten P."/>
            <person name="Kohler A."/>
            <person name="Kuees U."/>
            <person name="Kumar T.K.A."/>
            <person name="Kuo A."/>
            <person name="LaButti K."/>
            <person name="Larrondo L.F."/>
            <person name="Lindquist E."/>
            <person name="Ling A."/>
            <person name="Lombard V."/>
            <person name="Lucas S."/>
            <person name="Lundell T."/>
            <person name="Martin R."/>
            <person name="McLaughlin D.J."/>
            <person name="Morgenstern I."/>
            <person name="Morin E."/>
            <person name="Murat C."/>
            <person name="Nagy L.G."/>
            <person name="Nolan M."/>
            <person name="Ohm R.A."/>
            <person name="Patyshakuliyeva A."/>
            <person name="Rokas A."/>
            <person name="Ruiz-Duenas F.J."/>
            <person name="Sabat G."/>
            <person name="Salamov A."/>
            <person name="Samejima M."/>
            <person name="Schmutz J."/>
            <person name="Slot J.C."/>
            <person name="St John F."/>
            <person name="Stenlid J."/>
            <person name="Sun H."/>
            <person name="Sun S."/>
            <person name="Syed K."/>
            <person name="Tsang A."/>
            <person name="Wiebenga A."/>
            <person name="Young D."/>
            <person name="Pisabarro A."/>
            <person name="Eastwood D.C."/>
            <person name="Martin F."/>
            <person name="Cullen D."/>
            <person name="Grigoriev I.V."/>
            <person name="Hibbett D.S."/>
        </authorList>
    </citation>
    <scope>NUCLEOTIDE SEQUENCE [LARGE SCALE GENOMIC DNA]</scope>
    <source>
        <strain evidence="6">RWD-64-598 SS2</strain>
    </source>
</reference>
<dbReference type="EMBL" id="JH711586">
    <property type="protein sequence ID" value="EIW76151.1"/>
    <property type="molecule type" value="Genomic_DNA"/>
</dbReference>
<dbReference type="RefSeq" id="XP_007773418.1">
    <property type="nucleotide sequence ID" value="XM_007775228.1"/>
</dbReference>
<feature type="region of interest" description="Disordered" evidence="3">
    <location>
        <begin position="589"/>
        <end position="639"/>
    </location>
</feature>
<feature type="repeat" description="HEAT" evidence="2">
    <location>
        <begin position="785"/>
        <end position="823"/>
    </location>
</feature>
<dbReference type="AlphaFoldDB" id="A0A5M3MBZ0"/>
<dbReference type="GeneID" id="19198859"/>
<dbReference type="InterPro" id="IPR019451">
    <property type="entry name" value="Rtp1_C1"/>
</dbReference>
<evidence type="ECO:0000256" key="1">
    <source>
        <dbReference type="ARBA" id="ARBA00005724"/>
    </source>
</evidence>
<evidence type="ECO:0000313" key="5">
    <source>
        <dbReference type="EMBL" id="EIW76151.1"/>
    </source>
</evidence>
<dbReference type="OMA" id="KWGVEPL"/>
<dbReference type="GO" id="GO:0009306">
    <property type="term" value="P:protein secretion"/>
    <property type="evidence" value="ECO:0007669"/>
    <property type="project" value="TreeGrafter"/>
</dbReference>
<evidence type="ECO:0000256" key="2">
    <source>
        <dbReference type="PROSITE-ProRule" id="PRU00103"/>
    </source>
</evidence>
<dbReference type="InterPro" id="IPR039600">
    <property type="entry name" value="TANGO6/Rtp1"/>
</dbReference>
<organism evidence="5 6">
    <name type="scientific">Coniophora puteana (strain RWD-64-598)</name>
    <name type="common">Brown rot fungus</name>
    <dbReference type="NCBI Taxonomy" id="741705"/>
    <lineage>
        <taxon>Eukaryota</taxon>
        <taxon>Fungi</taxon>
        <taxon>Dikarya</taxon>
        <taxon>Basidiomycota</taxon>
        <taxon>Agaricomycotina</taxon>
        <taxon>Agaricomycetes</taxon>
        <taxon>Agaricomycetidae</taxon>
        <taxon>Boletales</taxon>
        <taxon>Coniophorineae</taxon>
        <taxon>Coniophoraceae</taxon>
        <taxon>Coniophora</taxon>
    </lineage>
</organism>
<dbReference type="PANTHER" id="PTHR20959">
    <property type="entry name" value="TRANSPORT AND GOLGI ORGANIZATION PROTEIN 6 FAMILY MEMBER"/>
    <property type="match status" value="1"/>
</dbReference>
<feature type="region of interest" description="Disordered" evidence="3">
    <location>
        <begin position="933"/>
        <end position="963"/>
    </location>
</feature>
<dbReference type="InterPro" id="IPR021133">
    <property type="entry name" value="HEAT_type_2"/>
</dbReference>
<protein>
    <recommendedName>
        <fullName evidence="4">RNA polymerase II assembly factor Rtp1 C-terminal domain-containing protein</fullName>
    </recommendedName>
</protein>
<dbReference type="SUPFAM" id="SSF48371">
    <property type="entry name" value="ARM repeat"/>
    <property type="match status" value="1"/>
</dbReference>
<dbReference type="InterPro" id="IPR016024">
    <property type="entry name" value="ARM-type_fold"/>
</dbReference>
<accession>A0A5M3MBZ0</accession>
<evidence type="ECO:0000259" key="4">
    <source>
        <dbReference type="Pfam" id="PF10363"/>
    </source>
</evidence>
<keyword evidence="6" id="KW-1185">Reference proteome</keyword>
<dbReference type="OrthoDB" id="39591at2759"/>
<evidence type="ECO:0000313" key="6">
    <source>
        <dbReference type="Proteomes" id="UP000053558"/>
    </source>
</evidence>
<sequence length="1043" mass="113313">MASDRLGTLLQAGSALLDTSAPAQRQTPIAGLSTRLQSFYQILGERHDIQDDISLDQLQLETAQVALLVVERVQHLLSLPDEVDDPTQETAPKIGTHDFAQLRTLLSMSFNWSVSPLLGRISPARPQATSAHIVDVNAIRETTSLLCTSVTRHFALLFPDGPESKLPQTLITTTIITRHVADLLKPSITLGWMPRSVEYDVPPRNLQPLVHRLLAILPPSQTIAAIGSILSSGPHAFPHVPKVCSSLLSEQLLRRDGVHGLVAAVFGEGEDVEDAPLPKLEHVARILRTVPAGMKPMEYLSAIVPRVLALLSEPGVPSAYTRAAAFALARMIAPTGPYPHRARVAAVVLPVLHGPLLNVEVLPSGDGTTPTARKALDALSTLLLNADPSPTLISTLLTPAVPALYALLSHLERVRASDALLKPSVRGLLMTWGRVIEAKEAVDTLWSIIQGEGIHWSVDIAGEIRRVEVSNEPPKLSLLTPEDLRKEEETGELDADFLDLYPNPTHFIDLLISLDRTDVSAEVFVRLLQAYHETKVVQEDHDPIKVLLYLQLIMQMQARSSDNSSFNILSKPDHILQFVRYALDSSATSESASTAQRSGTTGGGLSLNDLRIVEEEEDELHESDGDSDDEEAVPGTESTQEAMTLTAINLLLATLEANPGLSARDTPSLNDIFSALEPASTSSATEIRTVAREARMVLTARLASTSASGAFAGSSRTRRGVSENAQEVYQKALKLLQDPVLPVRAHGLLLLRELVKSHAPTRRKRRDGEREQAEEQLDRALVPAILSIFMQSVQDDDSYIFLNAVQGLSAMVDMFGKEVLQGLVDNYSQGLTGISASVLTQQDIDTRVRIGEALGQVIRRCGNALSIYVNILVPPLTAVYRSSTCPVLLRSSAISLLTECIKTDPLALLGYADDISSAMIDLLQLESVQASKLPKPQSQGAEESKGTKPKPDETLDSNPASTNAKIPSLRRAALYFLTLLFKTVTEGVYEQSAHVVPPPQALLRRAQTTLSYIARTDQDNVVRVMAREANEGVEQLEQAMVGL</sequence>
<evidence type="ECO:0000256" key="3">
    <source>
        <dbReference type="SAM" id="MobiDB-lite"/>
    </source>
</evidence>